<dbReference type="AlphaFoldDB" id="A0A9D4VAT4"/>
<evidence type="ECO:0000256" key="1">
    <source>
        <dbReference type="SAM" id="Phobius"/>
    </source>
</evidence>
<evidence type="ECO:0000313" key="3">
    <source>
        <dbReference type="Proteomes" id="UP000886520"/>
    </source>
</evidence>
<sequence length="78" mass="8616">MGWRAPAYSLLLEVASIWIQLWLSVVCSIWACFYCPGAVGKCGGLQMAYMGRFIPADDFCNIGEFSISPLHNVGAQFH</sequence>
<dbReference type="EMBL" id="JABFUD020000002">
    <property type="protein sequence ID" value="KAI5082934.1"/>
    <property type="molecule type" value="Genomic_DNA"/>
</dbReference>
<keyword evidence="3" id="KW-1185">Reference proteome</keyword>
<feature type="transmembrane region" description="Helical" evidence="1">
    <location>
        <begin position="17"/>
        <end position="40"/>
    </location>
</feature>
<keyword evidence="1" id="KW-0472">Membrane</keyword>
<keyword evidence="1" id="KW-1133">Transmembrane helix</keyword>
<gene>
    <name evidence="2" type="ORF">GOP47_0002677</name>
</gene>
<keyword evidence="1" id="KW-0812">Transmembrane</keyword>
<accession>A0A9D4VAT4</accession>
<name>A0A9D4VAT4_ADICA</name>
<protein>
    <submittedName>
        <fullName evidence="2">Uncharacterized protein</fullName>
    </submittedName>
</protein>
<dbReference type="Proteomes" id="UP000886520">
    <property type="component" value="Chromosome 3"/>
</dbReference>
<organism evidence="2 3">
    <name type="scientific">Adiantum capillus-veneris</name>
    <name type="common">Maidenhair fern</name>
    <dbReference type="NCBI Taxonomy" id="13818"/>
    <lineage>
        <taxon>Eukaryota</taxon>
        <taxon>Viridiplantae</taxon>
        <taxon>Streptophyta</taxon>
        <taxon>Embryophyta</taxon>
        <taxon>Tracheophyta</taxon>
        <taxon>Polypodiopsida</taxon>
        <taxon>Polypodiidae</taxon>
        <taxon>Polypodiales</taxon>
        <taxon>Pteridineae</taxon>
        <taxon>Pteridaceae</taxon>
        <taxon>Vittarioideae</taxon>
        <taxon>Adiantum</taxon>
    </lineage>
</organism>
<evidence type="ECO:0000313" key="2">
    <source>
        <dbReference type="EMBL" id="KAI5082934.1"/>
    </source>
</evidence>
<proteinExistence type="predicted"/>
<reference evidence="2" key="1">
    <citation type="submission" date="2021-01" db="EMBL/GenBank/DDBJ databases">
        <title>Adiantum capillus-veneris genome.</title>
        <authorList>
            <person name="Fang Y."/>
            <person name="Liao Q."/>
        </authorList>
    </citation>
    <scope>NUCLEOTIDE SEQUENCE</scope>
    <source>
        <strain evidence="2">H3</strain>
        <tissue evidence="2">Leaf</tissue>
    </source>
</reference>
<comment type="caution">
    <text evidence="2">The sequence shown here is derived from an EMBL/GenBank/DDBJ whole genome shotgun (WGS) entry which is preliminary data.</text>
</comment>